<keyword evidence="3 5" id="KW-0949">S-adenosyl-L-methionine</keyword>
<dbReference type="eggNOG" id="COG0144">
    <property type="taxonomic scope" value="Bacteria"/>
</dbReference>
<name>J0QWQ9_9HYPH</name>
<feature type="binding site" evidence="5">
    <location>
        <position position="263"/>
    </location>
    <ligand>
        <name>S-adenosyl-L-methionine</name>
        <dbReference type="ChEBI" id="CHEBI:59789"/>
    </ligand>
</feature>
<evidence type="ECO:0000256" key="1">
    <source>
        <dbReference type="ARBA" id="ARBA00022603"/>
    </source>
</evidence>
<organism evidence="7 8">
    <name type="scientific">Bartonella tamiae Th239</name>
    <dbReference type="NCBI Taxonomy" id="1094558"/>
    <lineage>
        <taxon>Bacteria</taxon>
        <taxon>Pseudomonadati</taxon>
        <taxon>Pseudomonadota</taxon>
        <taxon>Alphaproteobacteria</taxon>
        <taxon>Hyphomicrobiales</taxon>
        <taxon>Bartonellaceae</taxon>
        <taxon>Bartonella</taxon>
    </lineage>
</organism>
<dbReference type="GO" id="GO:0001510">
    <property type="term" value="P:RNA methylation"/>
    <property type="evidence" value="ECO:0007669"/>
    <property type="project" value="InterPro"/>
</dbReference>
<comment type="caution">
    <text evidence="5">Lacks conserved residue(s) required for the propagation of feature annotation.</text>
</comment>
<dbReference type="STRING" id="1094558.ME5_00842"/>
<dbReference type="Pfam" id="PF01189">
    <property type="entry name" value="Methyltr_RsmB-F"/>
    <property type="match status" value="1"/>
</dbReference>
<reference evidence="7 8" key="1">
    <citation type="submission" date="2012-03" db="EMBL/GenBank/DDBJ databases">
        <title>The Genome Sequence of Bartonella tamiae Th239.</title>
        <authorList>
            <consortium name="The Broad Institute Genome Sequencing Platform"/>
            <consortium name="The Broad Institute Genome Sequencing Center for Infectious Disease"/>
            <person name="Feldgarden M."/>
            <person name="Kirby J."/>
            <person name="Kosoy M."/>
            <person name="Birtles R."/>
            <person name="Probert W.S."/>
            <person name="Chiaraviglio L."/>
            <person name="Young S.K."/>
            <person name="Zeng Q."/>
            <person name="Gargeya S."/>
            <person name="Fitzgerald M."/>
            <person name="Haas B."/>
            <person name="Abouelleil A."/>
            <person name="Alvarado L."/>
            <person name="Arachchi H.M."/>
            <person name="Berlin A."/>
            <person name="Chapman S.B."/>
            <person name="Gearin G."/>
            <person name="Goldberg J."/>
            <person name="Griggs A."/>
            <person name="Gujja S."/>
            <person name="Hansen M."/>
            <person name="Heiman D."/>
            <person name="Howarth C."/>
            <person name="Larimer J."/>
            <person name="Lui A."/>
            <person name="MacDonald P.J.P."/>
            <person name="McCowen C."/>
            <person name="Montmayeur A."/>
            <person name="Murphy C."/>
            <person name="Neiman D."/>
            <person name="Pearson M."/>
            <person name="Priest M."/>
            <person name="Roberts A."/>
            <person name="Saif S."/>
            <person name="Shea T."/>
            <person name="Sisk P."/>
            <person name="Stolte C."/>
            <person name="Sykes S."/>
            <person name="Wortman J."/>
            <person name="Nusbaum C."/>
            <person name="Birren B."/>
        </authorList>
    </citation>
    <scope>NUCLEOTIDE SEQUENCE [LARGE SCALE GENOMIC DNA]</scope>
    <source>
        <strain evidence="7 8">Th239</strain>
    </source>
</reference>
<keyword evidence="1 5" id="KW-0489">Methyltransferase</keyword>
<dbReference type="InterPro" id="IPR049560">
    <property type="entry name" value="MeTrfase_RsmB-F_NOP2_cat"/>
</dbReference>
<dbReference type="PATRIC" id="fig|1094558.3.peg.925"/>
<dbReference type="Pfam" id="PF22458">
    <property type="entry name" value="RsmF-B_ferredox"/>
    <property type="match status" value="1"/>
</dbReference>
<protein>
    <recommendedName>
        <fullName evidence="6">SAM-dependent MTase RsmB/NOP-type domain-containing protein</fullName>
    </recommendedName>
</protein>
<evidence type="ECO:0000313" key="8">
    <source>
        <dbReference type="Proteomes" id="UP000008952"/>
    </source>
</evidence>
<proteinExistence type="inferred from homology"/>
<dbReference type="Proteomes" id="UP000008952">
    <property type="component" value="Unassembled WGS sequence"/>
</dbReference>
<dbReference type="OrthoDB" id="9810297at2"/>
<dbReference type="EMBL" id="AIMB01000007">
    <property type="protein sequence ID" value="EJF90441.1"/>
    <property type="molecule type" value="Genomic_DNA"/>
</dbReference>
<keyword evidence="2 5" id="KW-0808">Transferase</keyword>
<evidence type="ECO:0000259" key="6">
    <source>
        <dbReference type="PROSITE" id="PS51686"/>
    </source>
</evidence>
<comment type="similarity">
    <text evidence="5">Belongs to the class I-like SAM-binding methyltransferase superfamily. RsmB/NOP family.</text>
</comment>
<evidence type="ECO:0000313" key="7">
    <source>
        <dbReference type="EMBL" id="EJF90441.1"/>
    </source>
</evidence>
<dbReference type="AlphaFoldDB" id="J0QWQ9"/>
<dbReference type="SUPFAM" id="SSF53335">
    <property type="entry name" value="S-adenosyl-L-methionine-dependent methyltransferases"/>
    <property type="match status" value="1"/>
</dbReference>
<feature type="domain" description="SAM-dependent MTase RsmB/NOP-type" evidence="6">
    <location>
        <begin position="145"/>
        <end position="427"/>
    </location>
</feature>
<dbReference type="HOGENOM" id="CLU_005316_0_2_5"/>
<gene>
    <name evidence="7" type="ORF">ME5_00842</name>
</gene>
<dbReference type="PANTHER" id="PTHR22807:SF53">
    <property type="entry name" value="RIBOSOMAL RNA SMALL SUBUNIT METHYLTRANSFERASE B-RELATED"/>
    <property type="match status" value="1"/>
</dbReference>
<evidence type="ECO:0000256" key="2">
    <source>
        <dbReference type="ARBA" id="ARBA00022679"/>
    </source>
</evidence>
<feature type="binding site" evidence="5">
    <location>
        <position position="306"/>
    </location>
    <ligand>
        <name>S-adenosyl-L-methionine</name>
        <dbReference type="ChEBI" id="CHEBI:59789"/>
    </ligand>
</feature>
<evidence type="ECO:0000256" key="3">
    <source>
        <dbReference type="ARBA" id="ARBA00022691"/>
    </source>
</evidence>
<evidence type="ECO:0000256" key="5">
    <source>
        <dbReference type="PROSITE-ProRule" id="PRU01023"/>
    </source>
</evidence>
<dbReference type="PROSITE" id="PS51686">
    <property type="entry name" value="SAM_MT_RSMB_NOP"/>
    <property type="match status" value="1"/>
</dbReference>
<keyword evidence="4 5" id="KW-0694">RNA-binding</keyword>
<accession>J0QWQ9</accession>
<dbReference type="RefSeq" id="WP_008038780.1">
    <property type="nucleotide sequence ID" value="NZ_JH725147.1"/>
</dbReference>
<comment type="caution">
    <text evidence="7">The sequence shown here is derived from an EMBL/GenBank/DDBJ whole genome shotgun (WGS) entry which is preliminary data.</text>
</comment>
<dbReference type="GO" id="GO:0008173">
    <property type="term" value="F:RNA methyltransferase activity"/>
    <property type="evidence" value="ECO:0007669"/>
    <property type="project" value="InterPro"/>
</dbReference>
<dbReference type="InterPro" id="IPR001678">
    <property type="entry name" value="MeTrfase_RsmB-F_NOP2_dom"/>
</dbReference>
<dbReference type="Gene3D" id="3.30.70.1170">
    <property type="entry name" value="Sun protein, domain 3"/>
    <property type="match status" value="1"/>
</dbReference>
<dbReference type="Gene3D" id="3.40.50.150">
    <property type="entry name" value="Vaccinia Virus protein VP39"/>
    <property type="match status" value="1"/>
</dbReference>
<dbReference type="InterPro" id="IPR054728">
    <property type="entry name" value="RsmB-like_ferredoxin"/>
</dbReference>
<keyword evidence="8" id="KW-1185">Reference proteome</keyword>
<dbReference type="PANTHER" id="PTHR22807">
    <property type="entry name" value="NOP2 YEAST -RELATED NOL1/NOP2/FMU SUN DOMAIN-CONTAINING"/>
    <property type="match status" value="1"/>
</dbReference>
<sequence>MRLGGRLQAAIEVLQDIENRRRPVAEALKDWGLSHRFAGAGDRAAIGNIVYDALRRKLSLYWLMDSDDISALAYGALMSDGALSWQALEHALEGDKFRPKKLNADQRHSWENRNIHDAADYIQADVPYWCISHLQNMFGNNWCNEARSLSERPPLDLRVNTLKSSSDKMLRALESVHIKPIPWMKDALRIAPIEKLGRHPNVQAEPAFQKGFFEVQDLGSQIVAHLVGAKSGMQVLDYCAGAGGKSLALAAHMQNRGQIYAYDAEKARLAPIFERLRRADVRNVQPHAKKGDLAPLKQQMDIVLVDAPCTGTGTWRRRPDAKWRLSEAQVERRVKEQEEVLNAAMSYVKLGGHLVYITCSLFSSENDQQVSSFLKTHHDFHKLDMKTVWDNAFEGNTPTPLFSQYGLALSPLTTQTDGFFISILEKNIT</sequence>
<dbReference type="InterPro" id="IPR023267">
    <property type="entry name" value="RCMT"/>
</dbReference>
<feature type="active site" description="Nucleophile" evidence="5">
    <location>
        <position position="359"/>
    </location>
</feature>
<dbReference type="InterPro" id="IPR029063">
    <property type="entry name" value="SAM-dependent_MTases_sf"/>
</dbReference>
<evidence type="ECO:0000256" key="4">
    <source>
        <dbReference type="ARBA" id="ARBA00022884"/>
    </source>
</evidence>
<dbReference type="GO" id="GO:0003723">
    <property type="term" value="F:RNA binding"/>
    <property type="evidence" value="ECO:0007669"/>
    <property type="project" value="UniProtKB-UniRule"/>
</dbReference>
<dbReference type="PRINTS" id="PR02008">
    <property type="entry name" value="RCMTFAMILY"/>
</dbReference>